<keyword evidence="2 8" id="KW-0645">Protease</keyword>
<dbReference type="Gene3D" id="3.90.1680.10">
    <property type="entry name" value="SOS response associated peptidase-like"/>
    <property type="match status" value="1"/>
</dbReference>
<dbReference type="PANTHER" id="PTHR13604:SF0">
    <property type="entry name" value="ABASIC SITE PROCESSING PROTEIN HMCES"/>
    <property type="match status" value="1"/>
</dbReference>
<gene>
    <name evidence="9" type="ORF">ATO11_08260</name>
</gene>
<dbReference type="GO" id="GO:0003697">
    <property type="term" value="F:single-stranded DNA binding"/>
    <property type="evidence" value="ECO:0007669"/>
    <property type="project" value="InterPro"/>
</dbReference>
<dbReference type="PATRIC" id="fig|1317121.7.peg.2262"/>
<keyword evidence="5" id="KW-0190">Covalent protein-DNA linkage</keyword>
<dbReference type="AlphaFoldDB" id="A0A0L1JR41"/>
<dbReference type="GO" id="GO:0008233">
    <property type="term" value="F:peptidase activity"/>
    <property type="evidence" value="ECO:0007669"/>
    <property type="project" value="UniProtKB-KW"/>
</dbReference>
<evidence type="ECO:0000313" key="9">
    <source>
        <dbReference type="EMBL" id="KNG94205.1"/>
    </source>
</evidence>
<name>A0A0L1JR41_9RHOB</name>
<accession>A0A0L1JR41</accession>
<dbReference type="Pfam" id="PF02586">
    <property type="entry name" value="SRAP"/>
    <property type="match status" value="1"/>
</dbReference>
<evidence type="ECO:0000313" key="10">
    <source>
        <dbReference type="Proteomes" id="UP000036938"/>
    </source>
</evidence>
<proteinExistence type="inferred from homology"/>
<reference evidence="9 10" key="1">
    <citation type="journal article" date="2015" name="Int. J. Syst. Evol. Microbiol.">
        <title>Aestuariivita atlantica sp. nov., isolated from deep sea sediment of the Atlantic Ocean.</title>
        <authorList>
            <person name="Li G."/>
            <person name="Lai Q."/>
            <person name="Du Y."/>
            <person name="Liu X."/>
            <person name="Sun F."/>
            <person name="Shao Z."/>
        </authorList>
    </citation>
    <scope>NUCLEOTIDE SEQUENCE [LARGE SCALE GENOMIC DNA]</scope>
    <source>
        <strain evidence="9 10">22II-S11-z3</strain>
    </source>
</reference>
<dbReference type="GO" id="GO:0006508">
    <property type="term" value="P:proteolysis"/>
    <property type="evidence" value="ECO:0007669"/>
    <property type="project" value="UniProtKB-KW"/>
</dbReference>
<dbReference type="RefSeq" id="WP_050530356.1">
    <property type="nucleotide sequence ID" value="NZ_AQQZ01000003.1"/>
</dbReference>
<evidence type="ECO:0000256" key="7">
    <source>
        <dbReference type="ARBA" id="ARBA00023239"/>
    </source>
</evidence>
<evidence type="ECO:0000256" key="1">
    <source>
        <dbReference type="ARBA" id="ARBA00008136"/>
    </source>
</evidence>
<dbReference type="SUPFAM" id="SSF143081">
    <property type="entry name" value="BB1717-like"/>
    <property type="match status" value="1"/>
</dbReference>
<evidence type="ECO:0000256" key="8">
    <source>
        <dbReference type="RuleBase" id="RU364100"/>
    </source>
</evidence>
<dbReference type="STRING" id="1317121.ATO11_08260"/>
<dbReference type="GO" id="GO:0016829">
    <property type="term" value="F:lyase activity"/>
    <property type="evidence" value="ECO:0007669"/>
    <property type="project" value="UniProtKB-KW"/>
</dbReference>
<dbReference type="InterPro" id="IPR036590">
    <property type="entry name" value="SRAP-like"/>
</dbReference>
<dbReference type="Proteomes" id="UP000036938">
    <property type="component" value="Unassembled WGS sequence"/>
</dbReference>
<evidence type="ECO:0000256" key="4">
    <source>
        <dbReference type="ARBA" id="ARBA00022801"/>
    </source>
</evidence>
<evidence type="ECO:0000256" key="5">
    <source>
        <dbReference type="ARBA" id="ARBA00023124"/>
    </source>
</evidence>
<keyword evidence="10" id="KW-1185">Reference proteome</keyword>
<keyword evidence="3" id="KW-0227">DNA damage</keyword>
<protein>
    <recommendedName>
        <fullName evidence="8">Abasic site processing protein</fullName>
        <ecNumber evidence="8">3.4.-.-</ecNumber>
    </recommendedName>
</protein>
<keyword evidence="4 8" id="KW-0378">Hydrolase</keyword>
<comment type="similarity">
    <text evidence="1 8">Belongs to the SOS response-associated peptidase family.</text>
</comment>
<keyword evidence="6" id="KW-0238">DNA-binding</keyword>
<dbReference type="InterPro" id="IPR003738">
    <property type="entry name" value="SRAP"/>
</dbReference>
<evidence type="ECO:0000256" key="2">
    <source>
        <dbReference type="ARBA" id="ARBA00022670"/>
    </source>
</evidence>
<evidence type="ECO:0000256" key="3">
    <source>
        <dbReference type="ARBA" id="ARBA00022763"/>
    </source>
</evidence>
<dbReference type="OrthoDB" id="9782620at2"/>
<keyword evidence="7" id="KW-0456">Lyase</keyword>
<comment type="caution">
    <text evidence="9">The sequence shown here is derived from an EMBL/GenBank/DDBJ whole genome shotgun (WGS) entry which is preliminary data.</text>
</comment>
<dbReference type="EC" id="3.4.-.-" evidence="8"/>
<organism evidence="9 10">
    <name type="scientific">Pseudaestuariivita atlantica</name>
    <dbReference type="NCBI Taxonomy" id="1317121"/>
    <lineage>
        <taxon>Bacteria</taxon>
        <taxon>Pseudomonadati</taxon>
        <taxon>Pseudomonadota</taxon>
        <taxon>Alphaproteobacteria</taxon>
        <taxon>Rhodobacterales</taxon>
        <taxon>Paracoccaceae</taxon>
        <taxon>Pseudaestuariivita</taxon>
    </lineage>
</organism>
<dbReference type="PANTHER" id="PTHR13604">
    <property type="entry name" value="DC12-RELATED"/>
    <property type="match status" value="1"/>
</dbReference>
<dbReference type="GO" id="GO:0106300">
    <property type="term" value="P:protein-DNA covalent cross-linking repair"/>
    <property type="evidence" value="ECO:0007669"/>
    <property type="project" value="InterPro"/>
</dbReference>
<dbReference type="EMBL" id="AQQZ01000003">
    <property type="protein sequence ID" value="KNG94205.1"/>
    <property type="molecule type" value="Genomic_DNA"/>
</dbReference>
<evidence type="ECO:0000256" key="6">
    <source>
        <dbReference type="ARBA" id="ARBA00023125"/>
    </source>
</evidence>
<sequence>MPGRLFLTSPLDDLARDLGQPPPPAAPPRANIQPGEDITCLTRDGWRAMRWELIPQGRKNARGRPVMETLINARSETVFDKSAFDGLKRCVVPVTGWYEWTGETRRKQAWSLQQADGAPCLFAAVYDVWQAPGGREVPQVATVTCAPNADVAPIHHRMGVLLEPDAVATWLTGTEEDAAALMTPWPAGRLAIAKCDDPNEQGR</sequence>